<feature type="compositionally biased region" description="Acidic residues" evidence="1">
    <location>
        <begin position="1"/>
        <end position="12"/>
    </location>
</feature>
<evidence type="ECO:0000256" key="1">
    <source>
        <dbReference type="SAM" id="MobiDB-lite"/>
    </source>
</evidence>
<name>A0A9D4XLE0_PEA</name>
<evidence type="ECO:0000313" key="3">
    <source>
        <dbReference type="Proteomes" id="UP001058974"/>
    </source>
</evidence>
<protein>
    <submittedName>
        <fullName evidence="2">Uncharacterized protein</fullName>
    </submittedName>
</protein>
<feature type="region of interest" description="Disordered" evidence="1">
    <location>
        <begin position="1"/>
        <end position="23"/>
    </location>
</feature>
<dbReference type="Proteomes" id="UP001058974">
    <property type="component" value="Chromosome 4"/>
</dbReference>
<dbReference type="Gramene" id="Psat04G0572500-T1">
    <property type="protein sequence ID" value="KAI5422382.1"/>
    <property type="gene ID" value="KIW84_045725"/>
</dbReference>
<comment type="caution">
    <text evidence="2">The sequence shown here is derived from an EMBL/GenBank/DDBJ whole genome shotgun (WGS) entry which is preliminary data.</text>
</comment>
<reference evidence="2 3" key="1">
    <citation type="journal article" date="2022" name="Nat. Genet.">
        <title>Improved pea reference genome and pan-genome highlight genomic features and evolutionary characteristics.</title>
        <authorList>
            <person name="Yang T."/>
            <person name="Liu R."/>
            <person name="Luo Y."/>
            <person name="Hu S."/>
            <person name="Wang D."/>
            <person name="Wang C."/>
            <person name="Pandey M.K."/>
            <person name="Ge S."/>
            <person name="Xu Q."/>
            <person name="Li N."/>
            <person name="Li G."/>
            <person name="Huang Y."/>
            <person name="Saxena R.K."/>
            <person name="Ji Y."/>
            <person name="Li M."/>
            <person name="Yan X."/>
            <person name="He Y."/>
            <person name="Liu Y."/>
            <person name="Wang X."/>
            <person name="Xiang C."/>
            <person name="Varshney R.K."/>
            <person name="Ding H."/>
            <person name="Gao S."/>
            <person name="Zong X."/>
        </authorList>
    </citation>
    <scope>NUCLEOTIDE SEQUENCE [LARGE SCALE GENOMIC DNA]</scope>
    <source>
        <strain evidence="2 3">cv. Zhongwan 6</strain>
    </source>
</reference>
<keyword evidence="3" id="KW-1185">Reference proteome</keyword>
<dbReference type="AlphaFoldDB" id="A0A9D4XLE0"/>
<evidence type="ECO:0000313" key="2">
    <source>
        <dbReference type="EMBL" id="KAI5422382.1"/>
    </source>
</evidence>
<sequence length="290" mass="33362">MNESALDGDGDYEEPKPSLSPQVQPKTKKLLILNLNGFLLRRVYFQEVLEHKFTTHRIPGELIQMNESALDGDECTFKKFLNINSQLTEYPGELIQMNESALDGDECTFKKFLNINSQLTEYPGELIQMNESALDGDECTFKKFLNINSQLTEYPAKLIQMNESALDGDGDYEEPKPSLSPQVQPKTKKLLILKLNGFLLRRVYFQEVLEHKFTTQRIPGELIQMNESALDGDGDYEEPKPSLSPQVQPKTKKLLILNLNGFLLRRVYFQEVLEHKLTTHRISRRTHPNE</sequence>
<accession>A0A9D4XLE0</accession>
<organism evidence="2 3">
    <name type="scientific">Pisum sativum</name>
    <name type="common">Garden pea</name>
    <name type="synonym">Lathyrus oleraceus</name>
    <dbReference type="NCBI Taxonomy" id="3888"/>
    <lineage>
        <taxon>Eukaryota</taxon>
        <taxon>Viridiplantae</taxon>
        <taxon>Streptophyta</taxon>
        <taxon>Embryophyta</taxon>
        <taxon>Tracheophyta</taxon>
        <taxon>Spermatophyta</taxon>
        <taxon>Magnoliopsida</taxon>
        <taxon>eudicotyledons</taxon>
        <taxon>Gunneridae</taxon>
        <taxon>Pentapetalae</taxon>
        <taxon>rosids</taxon>
        <taxon>fabids</taxon>
        <taxon>Fabales</taxon>
        <taxon>Fabaceae</taxon>
        <taxon>Papilionoideae</taxon>
        <taxon>50 kb inversion clade</taxon>
        <taxon>NPAAA clade</taxon>
        <taxon>Hologalegina</taxon>
        <taxon>IRL clade</taxon>
        <taxon>Fabeae</taxon>
        <taxon>Lathyrus</taxon>
    </lineage>
</organism>
<gene>
    <name evidence="2" type="ORF">KIW84_045725</name>
</gene>
<dbReference type="EMBL" id="JAMSHJ010000004">
    <property type="protein sequence ID" value="KAI5422382.1"/>
    <property type="molecule type" value="Genomic_DNA"/>
</dbReference>
<proteinExistence type="predicted"/>